<keyword evidence="5" id="KW-1185">Reference proteome</keyword>
<dbReference type="Proteomes" id="UP001556367">
    <property type="component" value="Unassembled WGS sequence"/>
</dbReference>
<dbReference type="EMBL" id="JASNQZ010000003">
    <property type="protein sequence ID" value="KAL0958844.1"/>
    <property type="molecule type" value="Genomic_DNA"/>
</dbReference>
<sequence>MYKMLLLGWATGCPLTWPLVMLVRRLLLTITPWLAPRANSAPAGFPVSGNGLWYEKPGSVWSREFLPVGNGFLAAMTPGGTMQEITQLNIESLWSGGPSADPSYNGGNKQPSEQTAMSQAMQQIRKTIIESPNGEIDTLEVLTTDAGAYGSYASAGNLISTLNSSGTVSNYARWLDLDAAVARTTWTQASASFIRETFCENPTRTCTQRTAFTTRSSSRTLPSLTYAFSPLSLITQGLPTPSISCHDANTLRLNGTVGTPGMAYELLARAGSTGGSVFCRPVESSSSAAANATITVLGASEAWITWVGGTDYNINAGDASHGFAFKGPDPHAGLVSLLSKAPRTAAALLAAHTADVKATLNAFSLSLGAPASKDTLSATTAALVDAYQVDEGHVYLENLLFNYGRYLLWSSARGVLPANLQGKWADGYGNAWSAGAYIL</sequence>
<evidence type="ECO:0008006" key="6">
    <source>
        <dbReference type="Google" id="ProtNLM"/>
    </source>
</evidence>
<comment type="caution">
    <text evidence="4">The sequence shown here is derived from an EMBL/GenBank/DDBJ whole genome shotgun (WGS) entry which is preliminary data.</text>
</comment>
<dbReference type="PANTHER" id="PTHR31084">
    <property type="entry name" value="ALPHA-L-FUCOSIDASE 2"/>
    <property type="match status" value="1"/>
</dbReference>
<dbReference type="PANTHER" id="PTHR31084:SF3">
    <property type="entry name" value="ALPHA-FUCOSIDASE A"/>
    <property type="match status" value="1"/>
</dbReference>
<dbReference type="InterPro" id="IPR054363">
    <property type="entry name" value="GH95_cat"/>
</dbReference>
<evidence type="ECO:0000259" key="2">
    <source>
        <dbReference type="Pfam" id="PF14498"/>
    </source>
</evidence>
<name>A0ABR3JSP0_9AGAR</name>
<feature type="domain" description="Glycosyl hydrolase family 95 N-terminal" evidence="2">
    <location>
        <begin position="52"/>
        <end position="313"/>
    </location>
</feature>
<organism evidence="4 5">
    <name type="scientific">Hohenbuehelia grisea</name>
    <dbReference type="NCBI Taxonomy" id="104357"/>
    <lineage>
        <taxon>Eukaryota</taxon>
        <taxon>Fungi</taxon>
        <taxon>Dikarya</taxon>
        <taxon>Basidiomycota</taxon>
        <taxon>Agaricomycotina</taxon>
        <taxon>Agaricomycetes</taxon>
        <taxon>Agaricomycetidae</taxon>
        <taxon>Agaricales</taxon>
        <taxon>Pleurotineae</taxon>
        <taxon>Pleurotaceae</taxon>
        <taxon>Hohenbuehelia</taxon>
    </lineage>
</organism>
<dbReference type="Gene3D" id="2.70.98.50">
    <property type="entry name" value="putative glycoside hydrolase family protein from bacillus halodurans"/>
    <property type="match status" value="1"/>
</dbReference>
<reference evidence="5" key="1">
    <citation type="submission" date="2024-06" db="EMBL/GenBank/DDBJ databases">
        <title>Multi-omics analyses provide insights into the biosynthesis of the anticancer antibiotic pleurotin in Hohenbuehelia grisea.</title>
        <authorList>
            <person name="Weaver J.A."/>
            <person name="Alberti F."/>
        </authorList>
    </citation>
    <scope>NUCLEOTIDE SEQUENCE [LARGE SCALE GENOMIC DNA]</scope>
    <source>
        <strain evidence="5">T-177</strain>
    </source>
</reference>
<proteinExistence type="predicted"/>
<feature type="compositionally biased region" description="Polar residues" evidence="1">
    <location>
        <begin position="105"/>
        <end position="120"/>
    </location>
</feature>
<evidence type="ECO:0000256" key="1">
    <source>
        <dbReference type="SAM" id="MobiDB-lite"/>
    </source>
</evidence>
<dbReference type="Pfam" id="PF14498">
    <property type="entry name" value="Glyco_hyd_65N_2"/>
    <property type="match status" value="1"/>
</dbReference>
<accession>A0ABR3JSP0</accession>
<evidence type="ECO:0000313" key="5">
    <source>
        <dbReference type="Proteomes" id="UP001556367"/>
    </source>
</evidence>
<evidence type="ECO:0000313" key="4">
    <source>
        <dbReference type="EMBL" id="KAL0958844.1"/>
    </source>
</evidence>
<evidence type="ECO:0000259" key="3">
    <source>
        <dbReference type="Pfam" id="PF22124"/>
    </source>
</evidence>
<gene>
    <name evidence="4" type="ORF">HGRIS_014163</name>
</gene>
<dbReference type="InterPro" id="IPR027414">
    <property type="entry name" value="GH95_N_dom"/>
</dbReference>
<feature type="domain" description="Glycosyl hydrolase family 95 catalytic" evidence="3">
    <location>
        <begin position="346"/>
        <end position="434"/>
    </location>
</feature>
<protein>
    <recommendedName>
        <fullName evidence="6">Glycosyl hydrolase family 95 N-terminal domain-containing protein</fullName>
    </recommendedName>
</protein>
<dbReference type="Pfam" id="PF22124">
    <property type="entry name" value="Glyco_hydro_95_cat"/>
    <property type="match status" value="1"/>
</dbReference>
<feature type="region of interest" description="Disordered" evidence="1">
    <location>
        <begin position="99"/>
        <end position="120"/>
    </location>
</feature>